<name>A0ACB7JC02_PLECO</name>
<organism evidence="1 2">
    <name type="scientific">Pleurotus cornucopiae</name>
    <name type="common">Cornucopia mushroom</name>
    <dbReference type="NCBI Taxonomy" id="5321"/>
    <lineage>
        <taxon>Eukaryota</taxon>
        <taxon>Fungi</taxon>
        <taxon>Dikarya</taxon>
        <taxon>Basidiomycota</taxon>
        <taxon>Agaricomycotina</taxon>
        <taxon>Agaricomycetes</taxon>
        <taxon>Agaricomycetidae</taxon>
        <taxon>Agaricales</taxon>
        <taxon>Pleurotineae</taxon>
        <taxon>Pleurotaceae</taxon>
        <taxon>Pleurotus</taxon>
    </lineage>
</organism>
<sequence length="998" mass="109285">MSVSVSPPFASSSANLRLTVPKGPSPPRTPVDHLKPRSSSSTSSDDSSIIDDLSFEYVFDDEGNYVRLSKGGSAKSNHSTPPTPADRLPRDSDPPPSQPNLLLQVKPPSPISLNSPIRRGSLSRSESAYPVLNGPGVLPSDRVNSAAATARSFQRVASGPALIKSATSFAGQSQPKGRLVPRRVTMEDQEPQSRKSFEDLHIHNDEEPRLKQEEKENRLDPSEYPYVLAIAAASARRNSPPLATRSTSLSGMQSRGAGLSRLLPATRPLADVPVPQRASDFQILPGPNRPGRILKGLGSAAAKFSAASGFGRISETEASVNDSGDRQQVAYPNDDTDIIVDDRANGLGPPPVSAPPGLSNNPLSHRQRSHGAIGGTSAPAIEKATNNRPRRSASLSESSALEDNPYNFHQINYQQEQLSHVRPGSSMGLIHQSTSRAQGPDNREPEPSDQQKYLREEKTNGRRTPDILHEHEERQYASQVDGAIQQSHLRPTYTHRRRDSDTVRSAYTCSSPTVVEAAKPTALDQPQKRLSPVSRSSSAAGMHRRSPTAPEPPTTSSTMAPPNGTVGQFGTTWASAEKRNAANGQVDVAKGLKKQSSIPTQQQHSRPAPPAPQPTLMTMNGQGSRQFTVNKKTYARLDLIGKGGTSRVFRVMNASNELFALKRVSLDKTDADALHGYMNEIALLKRLDGNSRIIRLYDSELKAGPNGSKGYLLMVMECGEIDLARLLHEQQKEPMNMVWIAYYWQQMLQAVHVIHEEKIVHSDLKPANFVLVKGQLKLIDFGIANAIANDTTNVQRDATVGTVNYMSPEAIELPDGMRRLKVGRPSDIWSLGCILYQMVYGRPPFHDLGMYQKMKAIPDVAHVIEFPEYSTPSIPPSQQTGSSTPPKVLEHLKRPVRRDVIECMKMCLRRVPKDRVTIPDLLAQEWLAMGDESHQTAAPAPPKLAPDETIINPHYMRQLLQYGIRLGQTGDANLDDDALMQDAERLIKELQALQRAAS</sequence>
<dbReference type="EMBL" id="WQMT02000001">
    <property type="protein sequence ID" value="KAG9227551.1"/>
    <property type="molecule type" value="Genomic_DNA"/>
</dbReference>
<keyword evidence="2" id="KW-1185">Reference proteome</keyword>
<proteinExistence type="predicted"/>
<protein>
    <submittedName>
        <fullName evidence="1">Uncharacterized protein</fullName>
    </submittedName>
</protein>
<gene>
    <name evidence="1" type="ORF">CCMSSC00406_0000803</name>
</gene>
<comment type="caution">
    <text evidence="1">The sequence shown here is derived from an EMBL/GenBank/DDBJ whole genome shotgun (WGS) entry which is preliminary data.</text>
</comment>
<evidence type="ECO:0000313" key="2">
    <source>
        <dbReference type="Proteomes" id="UP000824881"/>
    </source>
</evidence>
<reference evidence="1 2" key="1">
    <citation type="journal article" date="2021" name="Appl. Environ. Microbiol.">
        <title>Genetic linkage and physical mapping for an oyster mushroom Pleurotus cornucopiae and QTL analysis for the trait cap color.</title>
        <authorList>
            <person name="Zhang Y."/>
            <person name="Gao W."/>
            <person name="Sonnenberg A."/>
            <person name="Chen Q."/>
            <person name="Zhang J."/>
            <person name="Huang C."/>
        </authorList>
    </citation>
    <scope>NUCLEOTIDE SEQUENCE [LARGE SCALE GENOMIC DNA]</scope>
    <source>
        <strain evidence="1">CCMSSC00406</strain>
    </source>
</reference>
<dbReference type="Proteomes" id="UP000824881">
    <property type="component" value="Unassembled WGS sequence"/>
</dbReference>
<evidence type="ECO:0000313" key="1">
    <source>
        <dbReference type="EMBL" id="KAG9227551.1"/>
    </source>
</evidence>
<accession>A0ACB7JC02</accession>